<feature type="transmembrane region" description="Helical" evidence="1">
    <location>
        <begin position="258"/>
        <end position="278"/>
    </location>
</feature>
<dbReference type="Proteomes" id="UP000646827">
    <property type="component" value="Unassembled WGS sequence"/>
</dbReference>
<sequence length="279" mass="32206">MHNSIKKETCPTCRWLISGTTKYIKDHKNKCLKNKLERIHPSIAMKHNYKTRSHSESDIPFKDVLENNTCDIEQDNTERTIPMLCEQDGDNFNISDSVDYSEYNNNSLVPHLQSIASSSIITPLQESINIYQNNTETEPCPKQTPSVIDVRRQYSYEDEHIKANMDIFSLMVKGGGSKTLYDAVISRVNKFTSGYLPQLYSYHKSREALRTTYGVEPVTFDVCQKGCMMFKDGDDSRECCHCHSPRYKTEKEIANETMIYLPLKGQLATFMLFIYIIFL</sequence>
<evidence type="ECO:0000313" key="2">
    <source>
        <dbReference type="EMBL" id="KAG2213296.1"/>
    </source>
</evidence>
<dbReference type="AlphaFoldDB" id="A0A8H7RLE3"/>
<dbReference type="EMBL" id="JAEPRB010000693">
    <property type="protein sequence ID" value="KAG2213296.1"/>
    <property type="molecule type" value="Genomic_DNA"/>
</dbReference>
<keyword evidence="1" id="KW-0812">Transmembrane</keyword>
<proteinExistence type="predicted"/>
<name>A0A8H7RLE3_9FUNG</name>
<comment type="caution">
    <text evidence="2">The sequence shown here is derived from an EMBL/GenBank/DDBJ whole genome shotgun (WGS) entry which is preliminary data.</text>
</comment>
<keyword evidence="1" id="KW-1133">Transmembrane helix</keyword>
<gene>
    <name evidence="2" type="ORF">INT45_012599</name>
</gene>
<keyword evidence="3" id="KW-1185">Reference proteome</keyword>
<reference evidence="2 3" key="1">
    <citation type="submission" date="2020-12" db="EMBL/GenBank/DDBJ databases">
        <title>Metabolic potential, ecology and presence of endohyphal bacteria is reflected in genomic diversity of Mucoromycotina.</title>
        <authorList>
            <person name="Muszewska A."/>
            <person name="Okrasinska A."/>
            <person name="Steczkiewicz K."/>
            <person name="Drgas O."/>
            <person name="Orlowska M."/>
            <person name="Perlinska-Lenart U."/>
            <person name="Aleksandrzak-Piekarczyk T."/>
            <person name="Szatraj K."/>
            <person name="Zielenkiewicz U."/>
            <person name="Pilsyk S."/>
            <person name="Malc E."/>
            <person name="Mieczkowski P."/>
            <person name="Kruszewska J.S."/>
            <person name="Biernat P."/>
            <person name="Pawlowska J."/>
        </authorList>
    </citation>
    <scope>NUCLEOTIDE SEQUENCE [LARGE SCALE GENOMIC DNA]</scope>
    <source>
        <strain evidence="2 3">CBS 142.35</strain>
    </source>
</reference>
<protein>
    <submittedName>
        <fullName evidence="2">Uncharacterized protein</fullName>
    </submittedName>
</protein>
<keyword evidence="1" id="KW-0472">Membrane</keyword>
<accession>A0A8H7RLE3</accession>
<evidence type="ECO:0000256" key="1">
    <source>
        <dbReference type="SAM" id="Phobius"/>
    </source>
</evidence>
<organism evidence="2 3">
    <name type="scientific">Circinella minor</name>
    <dbReference type="NCBI Taxonomy" id="1195481"/>
    <lineage>
        <taxon>Eukaryota</taxon>
        <taxon>Fungi</taxon>
        <taxon>Fungi incertae sedis</taxon>
        <taxon>Mucoromycota</taxon>
        <taxon>Mucoromycotina</taxon>
        <taxon>Mucoromycetes</taxon>
        <taxon>Mucorales</taxon>
        <taxon>Lichtheimiaceae</taxon>
        <taxon>Circinella</taxon>
    </lineage>
</organism>
<evidence type="ECO:0000313" key="3">
    <source>
        <dbReference type="Proteomes" id="UP000646827"/>
    </source>
</evidence>